<feature type="transmembrane region" description="Helical" evidence="6">
    <location>
        <begin position="150"/>
        <end position="173"/>
    </location>
</feature>
<dbReference type="PANTHER" id="PTHR30213:SF1">
    <property type="entry name" value="INNER MEMBRANE PROTEIN YHJD"/>
    <property type="match status" value="1"/>
</dbReference>
<reference evidence="7 8" key="1">
    <citation type="submission" date="2016-02" db="EMBL/GenBank/DDBJ databases">
        <title>Draft genome sequence of Polaribacter atrinae KACC17473.</title>
        <authorList>
            <person name="Shin S.-K."/>
            <person name="Yi H."/>
        </authorList>
    </citation>
    <scope>NUCLEOTIDE SEQUENCE [LARGE SCALE GENOMIC DNA]</scope>
    <source>
        <strain evidence="7 8">KACC 17473</strain>
    </source>
</reference>
<feature type="transmembrane region" description="Helical" evidence="6">
    <location>
        <begin position="221"/>
        <end position="244"/>
    </location>
</feature>
<dbReference type="PANTHER" id="PTHR30213">
    <property type="entry name" value="INNER MEMBRANE PROTEIN YHJD"/>
    <property type="match status" value="1"/>
</dbReference>
<keyword evidence="2" id="KW-1003">Cell membrane</keyword>
<keyword evidence="3 6" id="KW-0812">Transmembrane</keyword>
<dbReference type="NCBIfam" id="TIGR00765">
    <property type="entry name" value="yihY_not_rbn"/>
    <property type="match status" value="1"/>
</dbReference>
<feature type="transmembrane region" description="Helical" evidence="6">
    <location>
        <begin position="256"/>
        <end position="277"/>
    </location>
</feature>
<comment type="subcellular location">
    <subcellularLocation>
        <location evidence="1">Cell membrane</location>
        <topology evidence="1">Multi-pass membrane protein</topology>
    </subcellularLocation>
</comment>
<evidence type="ECO:0000256" key="4">
    <source>
        <dbReference type="ARBA" id="ARBA00022989"/>
    </source>
</evidence>
<dbReference type="InterPro" id="IPR017039">
    <property type="entry name" value="Virul_fac_BrkB"/>
</dbReference>
<dbReference type="PIRSF" id="PIRSF035875">
    <property type="entry name" value="RNase_BN"/>
    <property type="match status" value="1"/>
</dbReference>
<dbReference type="RefSeq" id="WP_068447173.1">
    <property type="nucleotide sequence ID" value="NZ_CANKUV010000001.1"/>
</dbReference>
<evidence type="ECO:0000256" key="1">
    <source>
        <dbReference type="ARBA" id="ARBA00004651"/>
    </source>
</evidence>
<gene>
    <name evidence="7" type="ORF">LPB303_00920</name>
</gene>
<evidence type="ECO:0000256" key="5">
    <source>
        <dbReference type="ARBA" id="ARBA00023136"/>
    </source>
</evidence>
<evidence type="ECO:0000313" key="8">
    <source>
        <dbReference type="Proteomes" id="UP000076923"/>
    </source>
</evidence>
<evidence type="ECO:0000256" key="6">
    <source>
        <dbReference type="SAM" id="Phobius"/>
    </source>
</evidence>
<evidence type="ECO:0000313" key="7">
    <source>
        <dbReference type="EMBL" id="OAD46844.1"/>
    </source>
</evidence>
<organism evidence="7 8">
    <name type="scientific">Polaribacter atrinae</name>
    <dbReference type="NCBI Taxonomy" id="1333662"/>
    <lineage>
        <taxon>Bacteria</taxon>
        <taxon>Pseudomonadati</taxon>
        <taxon>Bacteroidota</taxon>
        <taxon>Flavobacteriia</taxon>
        <taxon>Flavobacteriales</taxon>
        <taxon>Flavobacteriaceae</taxon>
    </lineage>
</organism>
<comment type="caution">
    <text evidence="7">The sequence shown here is derived from an EMBL/GenBank/DDBJ whole genome shotgun (WGS) entry which is preliminary data.</text>
</comment>
<dbReference type="OrthoDB" id="9797028at2"/>
<evidence type="ECO:0000256" key="3">
    <source>
        <dbReference type="ARBA" id="ARBA00022692"/>
    </source>
</evidence>
<feature type="transmembrane region" description="Helical" evidence="6">
    <location>
        <begin position="38"/>
        <end position="61"/>
    </location>
</feature>
<dbReference type="AlphaFoldDB" id="A0A176TG96"/>
<name>A0A176TG96_9FLAO</name>
<protein>
    <submittedName>
        <fullName evidence="7">Ribonuclease BN</fullName>
    </submittedName>
</protein>
<accession>A0A176TG96</accession>
<evidence type="ECO:0000256" key="2">
    <source>
        <dbReference type="ARBA" id="ARBA00022475"/>
    </source>
</evidence>
<keyword evidence="4 6" id="KW-1133">Transmembrane helix</keyword>
<dbReference type="STRING" id="1333662.LPB303_00920"/>
<keyword evidence="8" id="KW-1185">Reference proteome</keyword>
<dbReference type="EMBL" id="LVWE01000001">
    <property type="protein sequence ID" value="OAD46844.1"/>
    <property type="molecule type" value="Genomic_DNA"/>
</dbReference>
<sequence>MTNKKDKIKFRLTHLPELLITSAKSWFNDDPFNKAAIIAYYAILSLPALIIIIFNLVGSIWGKEIVEGQILNEISNAIGAETANTIKQMMVNDGGEKTSFFTTIIGIATLIYGSTGVFFQIQNILDSIWNAKPRFKNGVLETVFVRLKSFGFILIIVFLLLISLVLTSLLSTFGENLKNIFSNDLVNSIFTLDVFISLASIYFVFAAMFKILPNANVPWRAVRIGALLTSILFVVGKYLLAIYFSELEPGSTYGAAGSIILIMLWVSYTSLILFYGAHFTRAYSKKYLLEQPKKIVE</sequence>
<dbReference type="Pfam" id="PF03631">
    <property type="entry name" value="Virul_fac_BrkB"/>
    <property type="match status" value="1"/>
</dbReference>
<dbReference type="Proteomes" id="UP000076923">
    <property type="component" value="Unassembled WGS sequence"/>
</dbReference>
<keyword evidence="5 6" id="KW-0472">Membrane</keyword>
<feature type="transmembrane region" description="Helical" evidence="6">
    <location>
        <begin position="99"/>
        <end position="119"/>
    </location>
</feature>
<feature type="transmembrane region" description="Helical" evidence="6">
    <location>
        <begin position="185"/>
        <end position="209"/>
    </location>
</feature>
<dbReference type="GO" id="GO:0005886">
    <property type="term" value="C:plasma membrane"/>
    <property type="evidence" value="ECO:0007669"/>
    <property type="project" value="UniProtKB-SubCell"/>
</dbReference>
<proteinExistence type="predicted"/>